<evidence type="ECO:0000256" key="1">
    <source>
        <dbReference type="SAM" id="MobiDB-lite"/>
    </source>
</evidence>
<comment type="caution">
    <text evidence="2">The sequence shown here is derived from an EMBL/GenBank/DDBJ whole genome shotgun (WGS) entry which is preliminary data.</text>
</comment>
<dbReference type="EMBL" id="JACERJ010000008">
    <property type="protein sequence ID" value="MBA5204957.1"/>
    <property type="molecule type" value="Genomic_DNA"/>
</dbReference>
<dbReference type="GO" id="GO:0005886">
    <property type="term" value="C:plasma membrane"/>
    <property type="evidence" value="ECO:0007669"/>
    <property type="project" value="TreeGrafter"/>
</dbReference>
<reference evidence="2 3" key="1">
    <citation type="submission" date="2020-07" db="EMBL/GenBank/DDBJ databases">
        <title>Characterization of Pectobacterium aroidearum strains causing soft rot on Amorphophallus konjac.</title>
        <authorList>
            <person name="Xie H."/>
        </authorList>
    </citation>
    <scope>NUCLEOTIDE SEQUENCE [LARGE SCALE GENOMIC DNA]</scope>
    <source>
        <strain evidence="2 3">MY7</strain>
    </source>
</reference>
<dbReference type="PANTHER" id="PTHR30441:SF4">
    <property type="entry name" value="PROTEIN ASMA"/>
    <property type="match status" value="1"/>
</dbReference>
<accession>A0AAW3SXW2</accession>
<dbReference type="Proteomes" id="UP000557749">
    <property type="component" value="Unassembled WGS sequence"/>
</dbReference>
<protein>
    <submittedName>
        <fullName evidence="2">AsmA family protein</fullName>
    </submittedName>
</protein>
<feature type="region of interest" description="Disordered" evidence="1">
    <location>
        <begin position="529"/>
        <end position="564"/>
    </location>
</feature>
<sequence>MKFIGKLLLTLLLLAFLALVVVYVLLQTSWAAGWVSNWVNQNTDYQLSLGKINHDWSTADHIQLTDVSFGQKNQPPTLTAKQVSAGFSVRQLTEPRHFASLELEGGTLNLSSQAATLPIEADVLQLRTMALQAKDGDWRLNGQQINGGMTPWQPEAGYLLGKQGQFQLSARSLELNDIPASQVLVQGEINHNQLILSNFGADVAQGQLTGNASRAEDGSWQIGNLRLSNVRLQTQRTPEAFWQPVTELPSVTVNRFDLIDARIEGPGWAFIDLDVALQNVTFKQNDWQSEGGTLSFNATDIVNGNMHLIDPIVNLDLSPAGVNIKQFSTRWEGGLLRTNGNWQRSNRRLQLNEFVVAGMEYTLPGDWRQRWQATLPSWLAEVNVRKFTANRNLLIDINPDFPFQLTALDGYGSDLLLARDHQWGVWTGSLNLNASDATFNKVDVRRPSLALVANDNQIAINELSAFTQNGMLEAKATISQQPARNLSLSLTGRAVPLDVLTRWGWPEPATAPTGNTNLQLQLNGRLAADTPLKPTLNGTLQGVDSNDRPIRQQMHQGTVAETQE</sequence>
<organism evidence="2 3">
    <name type="scientific">Pectobacterium aroidearum</name>
    <dbReference type="NCBI Taxonomy" id="1201031"/>
    <lineage>
        <taxon>Bacteria</taxon>
        <taxon>Pseudomonadati</taxon>
        <taxon>Pseudomonadota</taxon>
        <taxon>Gammaproteobacteria</taxon>
        <taxon>Enterobacterales</taxon>
        <taxon>Pectobacteriaceae</taxon>
        <taxon>Pectobacterium</taxon>
    </lineage>
</organism>
<dbReference type="GO" id="GO:0090313">
    <property type="term" value="P:regulation of protein targeting to membrane"/>
    <property type="evidence" value="ECO:0007669"/>
    <property type="project" value="TreeGrafter"/>
</dbReference>
<dbReference type="InterPro" id="IPR052894">
    <property type="entry name" value="AsmA-related"/>
</dbReference>
<evidence type="ECO:0000313" key="2">
    <source>
        <dbReference type="EMBL" id="MBA5204957.1"/>
    </source>
</evidence>
<dbReference type="RefSeq" id="WP_015842296.1">
    <property type="nucleotide sequence ID" value="NZ_CP090589.1"/>
</dbReference>
<dbReference type="PANTHER" id="PTHR30441">
    <property type="entry name" value="DUF748 DOMAIN-CONTAINING PROTEIN"/>
    <property type="match status" value="1"/>
</dbReference>
<dbReference type="AlphaFoldDB" id="A0AAW3SXW2"/>
<name>A0AAW3SXW2_9GAMM</name>
<feature type="compositionally biased region" description="Polar residues" evidence="1">
    <location>
        <begin position="553"/>
        <end position="564"/>
    </location>
</feature>
<gene>
    <name evidence="2" type="ORF">H2Y57_14845</name>
</gene>
<proteinExistence type="predicted"/>
<evidence type="ECO:0000313" key="3">
    <source>
        <dbReference type="Proteomes" id="UP000557749"/>
    </source>
</evidence>